<dbReference type="InterPro" id="IPR001543">
    <property type="entry name" value="FliN-like_C"/>
</dbReference>
<evidence type="ECO:0000313" key="15">
    <source>
        <dbReference type="Proteomes" id="UP000515472"/>
    </source>
</evidence>
<accession>A0A6S6M5A5</accession>
<dbReference type="GO" id="GO:0071978">
    <property type="term" value="P:bacterial-type flagellum-dependent swarming motility"/>
    <property type="evidence" value="ECO:0007669"/>
    <property type="project" value="TreeGrafter"/>
</dbReference>
<protein>
    <recommendedName>
        <fullName evidence="4 12">Flagellar motor switch protein FliM</fullName>
    </recommendedName>
</protein>
<keyword evidence="7" id="KW-0997">Cell inner membrane</keyword>
<evidence type="ECO:0000256" key="5">
    <source>
        <dbReference type="ARBA" id="ARBA00022475"/>
    </source>
</evidence>
<evidence type="ECO:0000256" key="4">
    <source>
        <dbReference type="ARBA" id="ARBA00021898"/>
    </source>
</evidence>
<dbReference type="Pfam" id="PF02154">
    <property type="entry name" value="FliM"/>
    <property type="match status" value="1"/>
</dbReference>
<dbReference type="EMBL" id="AP023213">
    <property type="protein sequence ID" value="BCG48968.1"/>
    <property type="molecule type" value="Genomic_DNA"/>
</dbReference>
<dbReference type="Proteomes" id="UP000515472">
    <property type="component" value="Chromosome"/>
</dbReference>
<dbReference type="SUPFAM" id="SSF101801">
    <property type="entry name" value="Surface presentation of antigens (SPOA)"/>
    <property type="match status" value="1"/>
</dbReference>
<dbReference type="GO" id="GO:0009425">
    <property type="term" value="C:bacterial-type flagellum basal body"/>
    <property type="evidence" value="ECO:0007669"/>
    <property type="project" value="UniProtKB-SubCell"/>
</dbReference>
<dbReference type="CDD" id="cd17908">
    <property type="entry name" value="FliM"/>
    <property type="match status" value="1"/>
</dbReference>
<keyword evidence="14" id="KW-0282">Flagellum</keyword>
<gene>
    <name evidence="14" type="primary">fliM</name>
    <name evidence="14" type="ORF">GEOBRER4_37180</name>
</gene>
<dbReference type="PANTHER" id="PTHR30034">
    <property type="entry name" value="FLAGELLAR MOTOR SWITCH PROTEIN FLIM"/>
    <property type="match status" value="1"/>
</dbReference>
<feature type="domain" description="Flagellar motor switch protein FliN-like C-terminal" evidence="13">
    <location>
        <begin position="252"/>
        <end position="323"/>
    </location>
</feature>
<sequence length="329" mass="35962">MGSMEKILTKEEIDALVAAVFEGTLVPDAELAKAGGHAEQFDLLDIEAHRVIPNLDIVYDGFIRYNRVTMSNRLGRMVEIKKEEARPFKFGEFLSVLPSPACIAIYKMDPLKGAALLALDSTLVFTIVDSILGGSGVASGNRMNRLFTSIELRLVEKIVKDALADLERAWAPLCQASMALLRLEMNPRLVNIVPPEYQVVTMSMKVQIEETVGNMILAIPFLTIEPIRDKLKRGVQMDMMVVDPLWSYRLSEELLEAPMEVSVEMGGATITLAELLELTSGDTVMLDSGCQDELVVKVGEVKKFFGVAGTNNGNKAVQISRAVSAGGAD</sequence>
<dbReference type="InterPro" id="IPR001689">
    <property type="entry name" value="Flag_FliM"/>
</dbReference>
<evidence type="ECO:0000256" key="6">
    <source>
        <dbReference type="ARBA" id="ARBA00022500"/>
    </source>
</evidence>
<comment type="similarity">
    <text evidence="3">Belongs to the FliM family.</text>
</comment>
<dbReference type="Gene3D" id="3.40.1550.10">
    <property type="entry name" value="CheC-like"/>
    <property type="match status" value="1"/>
</dbReference>
<organism evidence="14 15">
    <name type="scientific">Citrifermentans bremense</name>
    <dbReference type="NCBI Taxonomy" id="60035"/>
    <lineage>
        <taxon>Bacteria</taxon>
        <taxon>Pseudomonadati</taxon>
        <taxon>Thermodesulfobacteriota</taxon>
        <taxon>Desulfuromonadia</taxon>
        <taxon>Geobacterales</taxon>
        <taxon>Geobacteraceae</taxon>
        <taxon>Citrifermentans</taxon>
    </lineage>
</organism>
<keyword evidence="15" id="KW-1185">Reference proteome</keyword>
<evidence type="ECO:0000256" key="12">
    <source>
        <dbReference type="NCBIfam" id="TIGR01397"/>
    </source>
</evidence>
<dbReference type="KEGG" id="gbn:GEOBRER4_37180"/>
<dbReference type="SUPFAM" id="SSF103039">
    <property type="entry name" value="CheC-like"/>
    <property type="match status" value="1"/>
</dbReference>
<dbReference type="NCBIfam" id="TIGR01397">
    <property type="entry name" value="fliM_switch"/>
    <property type="match status" value="1"/>
</dbReference>
<comment type="function">
    <text evidence="11">FliM is one of three proteins (FliG, FliN, FliM) that forms the rotor-mounted switch complex (C ring), located at the base of the basal body. This complex interacts with the CheY and CheZ chemotaxis proteins, in addition to contacting components of the motor that determine the direction of flagellar rotation.</text>
</comment>
<proteinExistence type="inferred from homology"/>
<dbReference type="AlphaFoldDB" id="A0A6S6M5A5"/>
<dbReference type="PIRSF" id="PIRSF002888">
    <property type="entry name" value="FliM"/>
    <property type="match status" value="1"/>
</dbReference>
<keyword evidence="10" id="KW-0975">Bacterial flagellum</keyword>
<dbReference type="PANTHER" id="PTHR30034:SF3">
    <property type="entry name" value="FLAGELLAR MOTOR SWITCH PROTEIN FLIM"/>
    <property type="match status" value="1"/>
</dbReference>
<dbReference type="GO" id="GO:0050918">
    <property type="term" value="P:positive chemotaxis"/>
    <property type="evidence" value="ECO:0007669"/>
    <property type="project" value="TreeGrafter"/>
</dbReference>
<comment type="subcellular location">
    <subcellularLocation>
        <location evidence="1">Bacterial flagellum basal body</location>
    </subcellularLocation>
    <subcellularLocation>
        <location evidence="2">Cell inner membrane</location>
        <topology evidence="2">Peripheral membrane protein</topology>
    </subcellularLocation>
</comment>
<evidence type="ECO:0000256" key="8">
    <source>
        <dbReference type="ARBA" id="ARBA00022779"/>
    </source>
</evidence>
<evidence type="ECO:0000256" key="7">
    <source>
        <dbReference type="ARBA" id="ARBA00022519"/>
    </source>
</evidence>
<dbReference type="InterPro" id="IPR036429">
    <property type="entry name" value="SpoA-like_sf"/>
</dbReference>
<keyword evidence="9" id="KW-0472">Membrane</keyword>
<evidence type="ECO:0000256" key="11">
    <source>
        <dbReference type="ARBA" id="ARBA00025044"/>
    </source>
</evidence>
<dbReference type="Gene3D" id="2.30.330.10">
    <property type="entry name" value="SpoA-like"/>
    <property type="match status" value="1"/>
</dbReference>
<keyword evidence="14" id="KW-0966">Cell projection</keyword>
<evidence type="ECO:0000313" key="14">
    <source>
        <dbReference type="EMBL" id="BCG48968.1"/>
    </source>
</evidence>
<dbReference type="GO" id="GO:0003774">
    <property type="term" value="F:cytoskeletal motor activity"/>
    <property type="evidence" value="ECO:0007669"/>
    <property type="project" value="InterPro"/>
</dbReference>
<evidence type="ECO:0000259" key="13">
    <source>
        <dbReference type="Pfam" id="PF01052"/>
    </source>
</evidence>
<keyword evidence="6" id="KW-0145">Chemotaxis</keyword>
<keyword evidence="14" id="KW-0969">Cilium</keyword>
<evidence type="ECO:0000256" key="9">
    <source>
        <dbReference type="ARBA" id="ARBA00023136"/>
    </source>
</evidence>
<dbReference type="InterPro" id="IPR028976">
    <property type="entry name" value="CheC-like_sf"/>
</dbReference>
<name>A0A6S6M5A5_9BACT</name>
<evidence type="ECO:0000256" key="2">
    <source>
        <dbReference type="ARBA" id="ARBA00004417"/>
    </source>
</evidence>
<evidence type="ECO:0000256" key="10">
    <source>
        <dbReference type="ARBA" id="ARBA00023143"/>
    </source>
</evidence>
<reference evidence="14 15" key="1">
    <citation type="submission" date="2020-06" db="EMBL/GenBank/DDBJ databases">
        <title>Interaction of electrochemicaly active bacteria, Geobacter bremensis R4 on different carbon anode.</title>
        <authorList>
            <person name="Meng L."/>
            <person name="Yoshida N."/>
        </authorList>
    </citation>
    <scope>NUCLEOTIDE SEQUENCE [LARGE SCALE GENOMIC DNA]</scope>
    <source>
        <strain evidence="14 15">R4</strain>
    </source>
</reference>
<evidence type="ECO:0000256" key="3">
    <source>
        <dbReference type="ARBA" id="ARBA00011049"/>
    </source>
</evidence>
<evidence type="ECO:0000256" key="1">
    <source>
        <dbReference type="ARBA" id="ARBA00004117"/>
    </source>
</evidence>
<dbReference type="GO" id="GO:0005886">
    <property type="term" value="C:plasma membrane"/>
    <property type="evidence" value="ECO:0007669"/>
    <property type="project" value="UniProtKB-SubCell"/>
</dbReference>
<keyword evidence="8" id="KW-0283">Flagellar rotation</keyword>
<dbReference type="Pfam" id="PF01052">
    <property type="entry name" value="FliMN_C"/>
    <property type="match status" value="1"/>
</dbReference>
<dbReference type="PRINTS" id="PR00955">
    <property type="entry name" value="FLGMOTORFLIM"/>
</dbReference>
<keyword evidence="5" id="KW-1003">Cell membrane</keyword>